<dbReference type="Gene3D" id="3.10.10.10">
    <property type="entry name" value="HIV Type 1 Reverse Transcriptase, subunit A, domain 1"/>
    <property type="match status" value="1"/>
</dbReference>
<feature type="domain" description="Reverse transcriptase" evidence="8">
    <location>
        <begin position="43"/>
        <end position="220"/>
    </location>
</feature>
<dbReference type="PROSITE" id="PS50878">
    <property type="entry name" value="RT_POL"/>
    <property type="match status" value="1"/>
</dbReference>
<dbReference type="GO" id="GO:0003964">
    <property type="term" value="F:RNA-directed DNA polymerase activity"/>
    <property type="evidence" value="ECO:0007669"/>
    <property type="project" value="UniProtKB-KW"/>
</dbReference>
<dbReference type="CDD" id="cd09274">
    <property type="entry name" value="RNase_HI_RT_Ty3"/>
    <property type="match status" value="1"/>
</dbReference>
<keyword evidence="4" id="KW-0540">Nuclease</keyword>
<keyword evidence="7" id="KW-0695">RNA-directed DNA polymerase</keyword>
<dbReference type="InterPro" id="IPR043502">
    <property type="entry name" value="DNA/RNA_pol_sf"/>
</dbReference>
<comment type="caution">
    <text evidence="9">The sequence shown here is derived from an EMBL/GenBank/DDBJ whole genome shotgun (WGS) entry which is preliminary data.</text>
</comment>
<keyword evidence="10" id="KW-1185">Reference proteome</keyword>
<dbReference type="Pfam" id="PF00078">
    <property type="entry name" value="RVT_1"/>
    <property type="match status" value="1"/>
</dbReference>
<dbReference type="GO" id="GO:0004519">
    <property type="term" value="F:endonuclease activity"/>
    <property type="evidence" value="ECO:0007669"/>
    <property type="project" value="UniProtKB-KW"/>
</dbReference>
<dbReference type="InterPro" id="IPR043128">
    <property type="entry name" value="Rev_trsase/Diguanyl_cyclase"/>
</dbReference>
<dbReference type="SUPFAM" id="SSF56672">
    <property type="entry name" value="DNA/RNA polymerases"/>
    <property type="match status" value="1"/>
</dbReference>
<dbReference type="PANTHER" id="PTHR37984:SF5">
    <property type="entry name" value="PROTEIN NYNRIN-LIKE"/>
    <property type="match status" value="1"/>
</dbReference>
<reference evidence="9 10" key="1">
    <citation type="journal article" date="2023" name="BMC Biol.">
        <title>The compact genome of the sponge Oopsacas minuta (Hexactinellida) is lacking key metazoan core genes.</title>
        <authorList>
            <person name="Santini S."/>
            <person name="Schenkelaars Q."/>
            <person name="Jourda C."/>
            <person name="Duchesne M."/>
            <person name="Belahbib H."/>
            <person name="Rocher C."/>
            <person name="Selva M."/>
            <person name="Riesgo A."/>
            <person name="Vervoort M."/>
            <person name="Leys S.P."/>
            <person name="Kodjabachian L."/>
            <person name="Le Bivic A."/>
            <person name="Borchiellini C."/>
            <person name="Claverie J.M."/>
            <person name="Renard E."/>
        </authorList>
    </citation>
    <scope>NUCLEOTIDE SEQUENCE [LARGE SCALE GENOMIC DNA]</scope>
    <source>
        <strain evidence="9">SPO-2</strain>
    </source>
</reference>
<dbReference type="EMBL" id="JAKMXF010000315">
    <property type="protein sequence ID" value="KAI6650043.1"/>
    <property type="molecule type" value="Genomic_DNA"/>
</dbReference>
<evidence type="ECO:0000256" key="4">
    <source>
        <dbReference type="ARBA" id="ARBA00022722"/>
    </source>
</evidence>
<gene>
    <name evidence="9" type="ORF">LOD99_6258</name>
</gene>
<dbReference type="GO" id="GO:0006508">
    <property type="term" value="P:proteolysis"/>
    <property type="evidence" value="ECO:0007669"/>
    <property type="project" value="UniProtKB-KW"/>
</dbReference>
<dbReference type="InterPro" id="IPR000477">
    <property type="entry name" value="RT_dom"/>
</dbReference>
<protein>
    <submittedName>
        <fullName evidence="9">Transposon Ty3-G Gag-Pol polyprotein</fullName>
    </submittedName>
</protein>
<evidence type="ECO:0000256" key="5">
    <source>
        <dbReference type="ARBA" id="ARBA00022759"/>
    </source>
</evidence>
<evidence type="ECO:0000256" key="7">
    <source>
        <dbReference type="ARBA" id="ARBA00022918"/>
    </source>
</evidence>
<dbReference type="Pfam" id="PF17917">
    <property type="entry name" value="RT_RNaseH"/>
    <property type="match status" value="1"/>
</dbReference>
<dbReference type="Gene3D" id="3.30.70.270">
    <property type="match status" value="2"/>
</dbReference>
<dbReference type="GO" id="GO:0008233">
    <property type="term" value="F:peptidase activity"/>
    <property type="evidence" value="ECO:0007669"/>
    <property type="project" value="UniProtKB-KW"/>
</dbReference>
<keyword evidence="3" id="KW-0548">Nucleotidyltransferase</keyword>
<dbReference type="CDD" id="cd01647">
    <property type="entry name" value="RT_LTR"/>
    <property type="match status" value="1"/>
</dbReference>
<proteinExistence type="predicted"/>
<evidence type="ECO:0000313" key="9">
    <source>
        <dbReference type="EMBL" id="KAI6650043.1"/>
    </source>
</evidence>
<name>A0AAV7JMJ8_9METZ</name>
<dbReference type="Proteomes" id="UP001165289">
    <property type="component" value="Unassembled WGS sequence"/>
</dbReference>
<organism evidence="9 10">
    <name type="scientific">Oopsacas minuta</name>
    <dbReference type="NCBI Taxonomy" id="111878"/>
    <lineage>
        <taxon>Eukaryota</taxon>
        <taxon>Metazoa</taxon>
        <taxon>Porifera</taxon>
        <taxon>Hexactinellida</taxon>
        <taxon>Hexasterophora</taxon>
        <taxon>Lyssacinosida</taxon>
        <taxon>Leucopsacidae</taxon>
        <taxon>Oopsacas</taxon>
    </lineage>
</organism>
<dbReference type="FunFam" id="3.10.20.370:FF:000001">
    <property type="entry name" value="Retrovirus-related Pol polyprotein from transposon 17.6-like protein"/>
    <property type="match status" value="1"/>
</dbReference>
<dbReference type="AlphaFoldDB" id="A0AAV7JMJ8"/>
<evidence type="ECO:0000313" key="10">
    <source>
        <dbReference type="Proteomes" id="UP001165289"/>
    </source>
</evidence>
<dbReference type="InterPro" id="IPR041588">
    <property type="entry name" value="Integrase_H2C2"/>
</dbReference>
<evidence type="ECO:0000256" key="6">
    <source>
        <dbReference type="ARBA" id="ARBA00022801"/>
    </source>
</evidence>
<sequence length="573" mass="65799">MPGRTTLCEHVIETKDAAPSRTRCRRLPPQWEDEINAQLEELLSRGLCRPSKSPWASNVVLVTKKDGKKRFAIDYRGLNSATKKDAYGIPQVQAILDRLQGFQYFSVIDISAAYWCVPMREGDIEKTAFNTPRGLFEMTVMPFGLVNAQATFQRLMDNTLQGVKRSESYIDDCIIYSHSFEQHMEDLRTVLTRLRQAKLHVKLHKCQFARKEVEFLRHVVSRSGRRPISSAAEKLANFPRPQGVTELQRFLGSLNFYRSYIPELARLATPLYELTRKGANWVWSNKCENAFDSLRHKLIQEPILLAFPAWKEKFVIEADASTTAVAAVLSQRNAETGQLHPVDYFSSSLSGAQRNYSAGQLEAWALVSACRKWRTYLGARGEVELITDHCPLKWLRNQKDPRRTFARWILELEEYSYVITHRPGKENNLPDYLSRNPNVAVDEKVQDESIFEDKVFTVKTRVRVETRWDAVLMRKQQNQDAVTKDALNQLETKGRVSTGQLCNIAEGLDVASDLLLFRDRVVVPREAQEEVMRRVHAAGHFGQRRTLQNLQRSYFGGGMARDTRKYCRSCLTC</sequence>
<dbReference type="Pfam" id="PF17921">
    <property type="entry name" value="Integrase_H2C2"/>
    <property type="match status" value="1"/>
</dbReference>
<accession>A0AAV7JMJ8</accession>
<evidence type="ECO:0000256" key="1">
    <source>
        <dbReference type="ARBA" id="ARBA00022670"/>
    </source>
</evidence>
<dbReference type="Gene3D" id="1.10.340.70">
    <property type="match status" value="1"/>
</dbReference>
<dbReference type="FunFam" id="3.30.70.270:FF:000020">
    <property type="entry name" value="Transposon Tf2-6 polyprotein-like Protein"/>
    <property type="match status" value="1"/>
</dbReference>
<keyword evidence="1" id="KW-0645">Protease</keyword>
<dbReference type="InterPro" id="IPR050951">
    <property type="entry name" value="Retrovirus_Pol_polyprotein"/>
</dbReference>
<evidence type="ECO:0000259" key="8">
    <source>
        <dbReference type="PROSITE" id="PS50878"/>
    </source>
</evidence>
<evidence type="ECO:0000256" key="2">
    <source>
        <dbReference type="ARBA" id="ARBA00022679"/>
    </source>
</evidence>
<dbReference type="FunFam" id="3.10.10.10:FF:000007">
    <property type="entry name" value="Retrovirus-related Pol polyprotein from transposon 17.6-like Protein"/>
    <property type="match status" value="1"/>
</dbReference>
<evidence type="ECO:0000256" key="3">
    <source>
        <dbReference type="ARBA" id="ARBA00022695"/>
    </source>
</evidence>
<dbReference type="PANTHER" id="PTHR37984">
    <property type="entry name" value="PROTEIN CBG26694"/>
    <property type="match status" value="1"/>
</dbReference>
<keyword evidence="6" id="KW-0378">Hydrolase</keyword>
<keyword evidence="5" id="KW-0255">Endonuclease</keyword>
<keyword evidence="2" id="KW-0808">Transferase</keyword>
<dbReference type="InterPro" id="IPR041373">
    <property type="entry name" value="RT_RNaseH"/>
</dbReference>